<dbReference type="EMBL" id="BPLR01015323">
    <property type="protein sequence ID" value="GIY75297.1"/>
    <property type="molecule type" value="Genomic_DNA"/>
</dbReference>
<protein>
    <submittedName>
        <fullName evidence="2">Uncharacterized protein</fullName>
    </submittedName>
</protein>
<evidence type="ECO:0000313" key="2">
    <source>
        <dbReference type="EMBL" id="GIY75297.1"/>
    </source>
</evidence>
<name>A0AAV4VYB5_CAEEX</name>
<proteinExistence type="predicted"/>
<organism evidence="2 3">
    <name type="scientific">Caerostris extrusa</name>
    <name type="common">Bark spider</name>
    <name type="synonym">Caerostris bankana</name>
    <dbReference type="NCBI Taxonomy" id="172846"/>
    <lineage>
        <taxon>Eukaryota</taxon>
        <taxon>Metazoa</taxon>
        <taxon>Ecdysozoa</taxon>
        <taxon>Arthropoda</taxon>
        <taxon>Chelicerata</taxon>
        <taxon>Arachnida</taxon>
        <taxon>Araneae</taxon>
        <taxon>Araneomorphae</taxon>
        <taxon>Entelegynae</taxon>
        <taxon>Araneoidea</taxon>
        <taxon>Araneidae</taxon>
        <taxon>Caerostris</taxon>
    </lineage>
</organism>
<accession>A0AAV4VYB5</accession>
<gene>
    <name evidence="2" type="ORF">CEXT_485561</name>
</gene>
<dbReference type="AlphaFoldDB" id="A0AAV4VYB5"/>
<keyword evidence="3" id="KW-1185">Reference proteome</keyword>
<evidence type="ECO:0000313" key="3">
    <source>
        <dbReference type="Proteomes" id="UP001054945"/>
    </source>
</evidence>
<comment type="caution">
    <text evidence="2">The sequence shown here is derived from an EMBL/GenBank/DDBJ whole genome shotgun (WGS) entry which is preliminary data.</text>
</comment>
<dbReference type="Proteomes" id="UP001054945">
    <property type="component" value="Unassembled WGS sequence"/>
</dbReference>
<evidence type="ECO:0000256" key="1">
    <source>
        <dbReference type="SAM" id="MobiDB-lite"/>
    </source>
</evidence>
<reference evidence="2 3" key="1">
    <citation type="submission" date="2021-06" db="EMBL/GenBank/DDBJ databases">
        <title>Caerostris extrusa draft genome.</title>
        <authorList>
            <person name="Kono N."/>
            <person name="Arakawa K."/>
        </authorList>
    </citation>
    <scope>NUCLEOTIDE SEQUENCE [LARGE SCALE GENOMIC DNA]</scope>
</reference>
<feature type="region of interest" description="Disordered" evidence="1">
    <location>
        <begin position="1"/>
        <end position="20"/>
    </location>
</feature>
<sequence length="95" mass="11111">MDEPPTFLSTSPRLKRTHFRMGGNGSVRSLSSLDATIREGQFLMKYVYVEELVRERAQPLHGERRHRGQSSPSFQMEREVLLFRRLDGPHRRNGE</sequence>